<keyword evidence="2" id="KW-1185">Reference proteome</keyword>
<organism evidence="1 2">
    <name type="scientific">Alternaria gaisen</name>
    <dbReference type="NCBI Taxonomy" id="167740"/>
    <lineage>
        <taxon>Eukaryota</taxon>
        <taxon>Fungi</taxon>
        <taxon>Dikarya</taxon>
        <taxon>Ascomycota</taxon>
        <taxon>Pezizomycotina</taxon>
        <taxon>Dothideomycetes</taxon>
        <taxon>Pleosporomycetidae</taxon>
        <taxon>Pleosporales</taxon>
        <taxon>Pleosporineae</taxon>
        <taxon>Pleosporaceae</taxon>
        <taxon>Alternaria</taxon>
        <taxon>Alternaria sect. Alternaria</taxon>
    </lineage>
</organism>
<sequence>MLAATKTLAAAAGWSVLDRSIAGVGKQYQGTTVFLGPFRLPGSFGNFDDNVEATSRNNAAVGRSLWTLAAWNFVLQDPVCFPS</sequence>
<reference evidence="1 2" key="1">
    <citation type="journal article" date="2019" name="bioRxiv">
        <title>Genomics, evolutionary history and diagnostics of the Alternaria alternata species group including apple and Asian pear pathotypes.</title>
        <authorList>
            <person name="Armitage A.D."/>
            <person name="Cockerton H.M."/>
            <person name="Sreenivasaprasad S."/>
            <person name="Woodhall J.W."/>
            <person name="Lane C.R."/>
            <person name="Harrison R.J."/>
            <person name="Clarkson J.P."/>
        </authorList>
    </citation>
    <scope>NUCLEOTIDE SEQUENCE [LARGE SCALE GENOMIC DNA]</scope>
    <source>
        <strain evidence="1 2">FERA 650</strain>
    </source>
</reference>
<dbReference type="EMBL" id="PDWZ02000001">
    <property type="protein sequence ID" value="KAB2111720.1"/>
    <property type="molecule type" value="Genomic_DNA"/>
</dbReference>
<name>A0ACB6G510_9PLEO</name>
<gene>
    <name evidence="1" type="ORF">AG0111_0g1607</name>
</gene>
<accession>A0ACB6G510</accession>
<proteinExistence type="predicted"/>
<comment type="caution">
    <text evidence="1">The sequence shown here is derived from an EMBL/GenBank/DDBJ whole genome shotgun (WGS) entry which is preliminary data.</text>
</comment>
<dbReference type="Proteomes" id="UP000293547">
    <property type="component" value="Unassembled WGS sequence"/>
</dbReference>
<evidence type="ECO:0000313" key="2">
    <source>
        <dbReference type="Proteomes" id="UP000293547"/>
    </source>
</evidence>
<evidence type="ECO:0000313" key="1">
    <source>
        <dbReference type="EMBL" id="KAB2111720.1"/>
    </source>
</evidence>
<protein>
    <submittedName>
        <fullName evidence="1">Uncharacterized protein</fullName>
    </submittedName>
</protein>